<dbReference type="RefSeq" id="WP_076179923.1">
    <property type="nucleotide sequence ID" value="NZ_MKQP01000100.1"/>
</dbReference>
<evidence type="ECO:0000313" key="2">
    <source>
        <dbReference type="EMBL" id="OMD20346.1"/>
    </source>
</evidence>
<reference evidence="2 3" key="1">
    <citation type="submission" date="2016-10" db="EMBL/GenBank/DDBJ databases">
        <title>Paenibacillus species isolates.</title>
        <authorList>
            <person name="Beno S.M."/>
        </authorList>
    </citation>
    <scope>NUCLEOTIDE SEQUENCE [LARGE SCALE GENOMIC DNA]</scope>
    <source>
        <strain evidence="2 3">FSL H7-0604</strain>
    </source>
</reference>
<gene>
    <name evidence="2" type="ORF">BJP51_09695</name>
</gene>
<comment type="caution">
    <text evidence="2">The sequence shown here is derived from an EMBL/GenBank/DDBJ whole genome shotgun (WGS) entry which is preliminary data.</text>
</comment>
<feature type="transmembrane region" description="Helical" evidence="1">
    <location>
        <begin position="35"/>
        <end position="56"/>
    </location>
</feature>
<protein>
    <submittedName>
        <fullName evidence="2">Uncharacterized protein</fullName>
    </submittedName>
</protein>
<accession>A0A1R0WSD8</accession>
<evidence type="ECO:0000256" key="1">
    <source>
        <dbReference type="SAM" id="Phobius"/>
    </source>
</evidence>
<feature type="transmembrane region" description="Helical" evidence="1">
    <location>
        <begin position="7"/>
        <end position="29"/>
    </location>
</feature>
<organism evidence="2 3">
    <name type="scientific">Paenibacillus odorifer</name>
    <dbReference type="NCBI Taxonomy" id="189426"/>
    <lineage>
        <taxon>Bacteria</taxon>
        <taxon>Bacillati</taxon>
        <taxon>Bacillota</taxon>
        <taxon>Bacilli</taxon>
        <taxon>Bacillales</taxon>
        <taxon>Paenibacillaceae</taxon>
        <taxon>Paenibacillus</taxon>
    </lineage>
</organism>
<name>A0A1R0WSD8_9BACL</name>
<keyword evidence="1" id="KW-0472">Membrane</keyword>
<dbReference type="Proteomes" id="UP000187465">
    <property type="component" value="Unassembled WGS sequence"/>
</dbReference>
<dbReference type="AlphaFoldDB" id="A0A1R0WSD8"/>
<dbReference type="EMBL" id="MKQP01000100">
    <property type="protein sequence ID" value="OMD20346.1"/>
    <property type="molecule type" value="Genomic_DNA"/>
</dbReference>
<sequence>MKININTILLIIIAILLIPISLFCIAWFAEIGYKLIPPYIGTVLICIVITILYSFYNKKNKAKDKAKLNNIEKKNEM</sequence>
<evidence type="ECO:0000313" key="3">
    <source>
        <dbReference type="Proteomes" id="UP000187465"/>
    </source>
</evidence>
<keyword evidence="1" id="KW-0812">Transmembrane</keyword>
<keyword evidence="1" id="KW-1133">Transmembrane helix</keyword>
<proteinExistence type="predicted"/>